<keyword evidence="3" id="KW-1185">Reference proteome</keyword>
<evidence type="ECO:0000256" key="1">
    <source>
        <dbReference type="SAM" id="MobiDB-lite"/>
    </source>
</evidence>
<protein>
    <submittedName>
        <fullName evidence="2">Uncharacterized protein</fullName>
    </submittedName>
</protein>
<sequence>MIMIEPRASPTPSTSAALSATKGAHGVAARRDYRSGHSHASHLSSPCAGPGTVTTSWDVKTQQALNNFATEFVCCLSDKVYSWVQREHETLHLSIPDKSSGIRTLLGQNLRLISPKLYQLSDLARRQERIKMERVSDLHGLPDGSAHPVLKSLKDLSGR</sequence>
<accession>A0AAV3ZLM7</accession>
<evidence type="ECO:0000313" key="3">
    <source>
        <dbReference type="Proteomes" id="UP000735302"/>
    </source>
</evidence>
<proteinExistence type="predicted"/>
<dbReference type="AlphaFoldDB" id="A0AAV3ZLM7"/>
<comment type="caution">
    <text evidence="2">The sequence shown here is derived from an EMBL/GenBank/DDBJ whole genome shotgun (WGS) entry which is preliminary data.</text>
</comment>
<dbReference type="EMBL" id="BLXT01003024">
    <property type="protein sequence ID" value="GFO00026.1"/>
    <property type="molecule type" value="Genomic_DNA"/>
</dbReference>
<organism evidence="2 3">
    <name type="scientific">Plakobranchus ocellatus</name>
    <dbReference type="NCBI Taxonomy" id="259542"/>
    <lineage>
        <taxon>Eukaryota</taxon>
        <taxon>Metazoa</taxon>
        <taxon>Spiralia</taxon>
        <taxon>Lophotrochozoa</taxon>
        <taxon>Mollusca</taxon>
        <taxon>Gastropoda</taxon>
        <taxon>Heterobranchia</taxon>
        <taxon>Euthyneura</taxon>
        <taxon>Panpulmonata</taxon>
        <taxon>Sacoglossa</taxon>
        <taxon>Placobranchoidea</taxon>
        <taxon>Plakobranchidae</taxon>
        <taxon>Plakobranchus</taxon>
    </lineage>
</organism>
<reference evidence="2 3" key="1">
    <citation type="journal article" date="2021" name="Elife">
        <title>Chloroplast acquisition without the gene transfer in kleptoplastic sea slugs, Plakobranchus ocellatus.</title>
        <authorList>
            <person name="Maeda T."/>
            <person name="Takahashi S."/>
            <person name="Yoshida T."/>
            <person name="Shimamura S."/>
            <person name="Takaki Y."/>
            <person name="Nagai Y."/>
            <person name="Toyoda A."/>
            <person name="Suzuki Y."/>
            <person name="Arimoto A."/>
            <person name="Ishii H."/>
            <person name="Satoh N."/>
            <person name="Nishiyama T."/>
            <person name="Hasebe M."/>
            <person name="Maruyama T."/>
            <person name="Minagawa J."/>
            <person name="Obokata J."/>
            <person name="Shigenobu S."/>
        </authorList>
    </citation>
    <scope>NUCLEOTIDE SEQUENCE [LARGE SCALE GENOMIC DNA]</scope>
</reference>
<evidence type="ECO:0000313" key="2">
    <source>
        <dbReference type="EMBL" id="GFO00026.1"/>
    </source>
</evidence>
<feature type="region of interest" description="Disordered" evidence="1">
    <location>
        <begin position="28"/>
        <end position="51"/>
    </location>
</feature>
<name>A0AAV3ZLM7_9GAST</name>
<gene>
    <name evidence="2" type="ORF">PoB_002653100</name>
</gene>
<dbReference type="Proteomes" id="UP000735302">
    <property type="component" value="Unassembled WGS sequence"/>
</dbReference>